<keyword evidence="4 8" id="KW-0812">Transmembrane</keyword>
<dbReference type="PANTHER" id="PTHR43528:SF7">
    <property type="entry name" value="MFS TRANSPORTER"/>
    <property type="match status" value="1"/>
</dbReference>
<feature type="transmembrane region" description="Helical" evidence="8">
    <location>
        <begin position="185"/>
        <end position="204"/>
    </location>
</feature>
<organism evidence="10">
    <name type="scientific">Campylobacter jejuni subsp. jejuni serotype O:23/36 (strain 81-176)</name>
    <dbReference type="NCBI Taxonomy" id="354242"/>
    <lineage>
        <taxon>Bacteria</taxon>
        <taxon>Pseudomonadati</taxon>
        <taxon>Campylobacterota</taxon>
        <taxon>Epsilonproteobacteria</taxon>
        <taxon>Campylobacterales</taxon>
        <taxon>Campylobacteraceae</taxon>
        <taxon>Campylobacter</taxon>
    </lineage>
</organism>
<feature type="transmembrane region" description="Helical" evidence="8">
    <location>
        <begin position="276"/>
        <end position="297"/>
    </location>
</feature>
<reference evidence="10" key="1">
    <citation type="submission" date="2006-12" db="EMBL/GenBank/DDBJ databases">
        <authorList>
            <person name="Fouts D."/>
            <person name="Nelson K."/>
            <person name="Sebastian Y."/>
        </authorList>
    </citation>
    <scope>NUCLEOTIDE SEQUENCE</scope>
    <source>
        <strain evidence="10">81-176</strain>
    </source>
</reference>
<dbReference type="GO" id="GO:0005886">
    <property type="term" value="C:plasma membrane"/>
    <property type="evidence" value="ECO:0007669"/>
    <property type="project" value="UniProtKB-SubCell"/>
</dbReference>
<evidence type="ECO:0000256" key="2">
    <source>
        <dbReference type="ARBA" id="ARBA00022448"/>
    </source>
</evidence>
<comment type="subcellular location">
    <subcellularLocation>
        <location evidence="1">Cell membrane</location>
        <topology evidence="1">Multi-pass membrane protein</topology>
    </subcellularLocation>
</comment>
<feature type="transmembrane region" description="Helical" evidence="8">
    <location>
        <begin position="151"/>
        <end position="173"/>
    </location>
</feature>
<evidence type="ECO:0000313" key="10">
    <source>
        <dbReference type="EMBL" id="EAQ73093.1"/>
    </source>
</evidence>
<evidence type="ECO:0000256" key="4">
    <source>
        <dbReference type="ARBA" id="ARBA00022692"/>
    </source>
</evidence>
<evidence type="ECO:0000256" key="5">
    <source>
        <dbReference type="ARBA" id="ARBA00022847"/>
    </source>
</evidence>
<dbReference type="InterPro" id="IPR036259">
    <property type="entry name" value="MFS_trans_sf"/>
</dbReference>
<evidence type="ECO:0000256" key="1">
    <source>
        <dbReference type="ARBA" id="ARBA00004651"/>
    </source>
</evidence>
<dbReference type="GO" id="GO:0015293">
    <property type="term" value="F:symporter activity"/>
    <property type="evidence" value="ECO:0007669"/>
    <property type="project" value="UniProtKB-KW"/>
</dbReference>
<feature type="transmembrane region" description="Helical" evidence="8">
    <location>
        <begin position="53"/>
        <end position="73"/>
    </location>
</feature>
<evidence type="ECO:0000256" key="3">
    <source>
        <dbReference type="ARBA" id="ARBA00022475"/>
    </source>
</evidence>
<dbReference type="Pfam" id="PF07690">
    <property type="entry name" value="MFS_1"/>
    <property type="match status" value="1"/>
</dbReference>
<dbReference type="Proteomes" id="UP000000646">
    <property type="component" value="Chromosome"/>
</dbReference>
<evidence type="ECO:0000259" key="9">
    <source>
        <dbReference type="PROSITE" id="PS50850"/>
    </source>
</evidence>
<dbReference type="InterPro" id="IPR051084">
    <property type="entry name" value="H+-coupled_symporters"/>
</dbReference>
<evidence type="ECO:0000256" key="6">
    <source>
        <dbReference type="ARBA" id="ARBA00022989"/>
    </source>
</evidence>
<feature type="transmembrane region" description="Helical" evidence="8">
    <location>
        <begin position="374"/>
        <end position="394"/>
    </location>
</feature>
<evidence type="ECO:0000256" key="8">
    <source>
        <dbReference type="SAM" id="Phobius"/>
    </source>
</evidence>
<keyword evidence="7 8" id="KW-0472">Membrane</keyword>
<dbReference type="PROSITE" id="PS50850">
    <property type="entry name" value="MFS"/>
    <property type="match status" value="1"/>
</dbReference>
<keyword evidence="5" id="KW-0769">Symport</keyword>
<dbReference type="PANTHER" id="PTHR43528">
    <property type="entry name" value="ALPHA-KETOGLUTARATE PERMEASE"/>
    <property type="match status" value="1"/>
</dbReference>
<feature type="transmembrane region" description="Helical" evidence="8">
    <location>
        <begin position="239"/>
        <end position="264"/>
    </location>
</feature>
<feature type="transmembrane region" description="Helical" evidence="8">
    <location>
        <begin position="85"/>
        <end position="103"/>
    </location>
</feature>
<keyword evidence="6 8" id="KW-1133">Transmembrane helix</keyword>
<accession>A0A0H3PB28</accession>
<dbReference type="AlphaFoldDB" id="A0A0H3PB28"/>
<dbReference type="RefSeq" id="WP_009881964.1">
    <property type="nucleotide sequence ID" value="NC_008787.1"/>
</dbReference>
<gene>
    <name evidence="10" type="ordered locus">CJJ81176_0277</name>
</gene>
<dbReference type="HOGENOM" id="CLU_001265_39_0_7"/>
<proteinExistence type="predicted"/>
<dbReference type="EMBL" id="CP000538">
    <property type="protein sequence ID" value="EAQ73093.1"/>
    <property type="molecule type" value="Genomic_DNA"/>
</dbReference>
<dbReference type="KEGG" id="cjj:CJJ81176_0277"/>
<feature type="transmembrane region" description="Helical" evidence="8">
    <location>
        <begin position="12"/>
        <end position="33"/>
    </location>
</feature>
<dbReference type="SUPFAM" id="SSF103473">
    <property type="entry name" value="MFS general substrate transporter"/>
    <property type="match status" value="1"/>
</dbReference>
<feature type="transmembrane region" description="Helical" evidence="8">
    <location>
        <begin position="406"/>
        <end position="427"/>
    </location>
</feature>
<dbReference type="Gene3D" id="1.20.1250.20">
    <property type="entry name" value="MFS general substrate transporter like domains"/>
    <property type="match status" value="2"/>
</dbReference>
<dbReference type="InterPro" id="IPR011701">
    <property type="entry name" value="MFS"/>
</dbReference>
<name>A0A0H3PB28_CAMJJ</name>
<feature type="transmembrane region" description="Helical" evidence="8">
    <location>
        <begin position="331"/>
        <end position="354"/>
    </location>
</feature>
<keyword evidence="3" id="KW-1003">Cell membrane</keyword>
<feature type="domain" description="Major facilitator superfamily (MFS) profile" evidence="9">
    <location>
        <begin position="12"/>
        <end position="432"/>
    </location>
</feature>
<protein>
    <submittedName>
        <fullName evidence="10">Major facilitator superfamily protein</fullName>
    </submittedName>
</protein>
<evidence type="ECO:0000256" key="7">
    <source>
        <dbReference type="ARBA" id="ARBA00023136"/>
    </source>
</evidence>
<feature type="transmembrane region" description="Helical" evidence="8">
    <location>
        <begin position="306"/>
        <end position="325"/>
    </location>
</feature>
<dbReference type="eggNOG" id="COG0477">
    <property type="taxonomic scope" value="Bacteria"/>
</dbReference>
<feature type="transmembrane region" description="Helical" evidence="8">
    <location>
        <begin position="109"/>
        <end position="139"/>
    </location>
</feature>
<dbReference type="InterPro" id="IPR020846">
    <property type="entry name" value="MFS_dom"/>
</dbReference>
<keyword evidence="2" id="KW-0813">Transport</keyword>
<sequence>MSKTLNQKDIKVLGLSSLGGTLEFYDFIIFVFFANYISTNFFPKDLSSFWQMFNTYGIFAAGYLTRPLGGVILAHFGDKFGRKRMFMISILLMVIPTFTLAFIPNYESIGFLCIVLLVFIRICQGIAIGGELPGAWVFVYEHAPQGQKRTYLGILTASVVGGILLGSLVFLIMNKIYTQEELHEWAWRIPFFLGGIFGIISAYLRKFLRETPVFEQMKKDKALEKFPLKEVFKKAKMGIVLSMMITWVLTGCIVVMILLMPSYMAKILQINTSIQTYLQIGGILLICLGCIISGILADKIGIIKSCVFFSVFFGIVSLLYFNTLYRQNADFNLVACLYLLVCFFSGVMNFCPLIMSEVFDAKIKFSGLSFSYNIAYAIAGGLTPQLAFFLHSFALDNLSNFWRFSLGIYVFFLAIIALLCAFIFSYLNNTQRTYSQ</sequence>